<dbReference type="PANTHER" id="PTHR21461:SF83">
    <property type="entry name" value="GLYCOSYLTRANSFERASE FAMILY 92 PROTEIN"/>
    <property type="match status" value="1"/>
</dbReference>
<gene>
    <name evidence="10" type="primary">LOC117148265</name>
</gene>
<dbReference type="InterPro" id="IPR008166">
    <property type="entry name" value="Glyco_transf_92"/>
</dbReference>
<keyword evidence="6" id="KW-1133">Transmembrane helix</keyword>
<dbReference type="EC" id="2.4.1.-" evidence="8"/>
<reference evidence="10" key="1">
    <citation type="submission" date="2025-08" db="UniProtKB">
        <authorList>
            <consortium name="RefSeq"/>
        </authorList>
    </citation>
    <scope>IDENTIFICATION</scope>
    <source>
        <strain evidence="10">Mau12</strain>
        <tissue evidence="10">Whole Body</tissue>
    </source>
</reference>
<evidence type="ECO:0000256" key="5">
    <source>
        <dbReference type="ARBA" id="ARBA00022692"/>
    </source>
</evidence>
<proteinExistence type="inferred from homology"/>
<keyword evidence="3 8" id="KW-0328">Glycosyltransferase</keyword>
<evidence type="ECO:0000313" key="10">
    <source>
        <dbReference type="RefSeq" id="XP_033171468.1"/>
    </source>
</evidence>
<dbReference type="AlphaFoldDB" id="A0A6P8KR03"/>
<dbReference type="Pfam" id="PF01697">
    <property type="entry name" value="Glyco_transf_92"/>
    <property type="match status" value="1"/>
</dbReference>
<sequence>MVYYQLRSSRTPLLCSLALFVLYLLYQLLGSLQILNNPQGTKPQPASRLKKVAVVHHGAHPGIDTESKESAGSQQEPNLEDLLRSKENEDWVRLRADQCAPYPRYEDIEFTNPYFQLTRHENLTYYLYGAYYDRRPTIPEMVVLGMVTRCGGSYPASYLQVWYDGDTQPEKLPVHQSKLGWYPEWGHPEAVAFPTLFSFQMNSQRVPQLVSLVFDPCAVPKNAFKVVPPPPEEPPNAQRPKRIGVCVKYLTFPDVDMTDRFVEWLELMRLLGATKVTAFDIGQLMPNTMRTLAHYTEAGDGFFDLRKFRFPNETADHETFRAMIIEVLLYNDCLYRSLYDFDFVAVVDVDEVIMPLGEHRTWQDLLTHLQTQDVNATTRSSYCFRNVYFSKQLPADESIPEQFFMLRHVMRVAEHLDPYSAIKCLHDISYVTLLHNHFPFQWMNASDPYHVGIDLGQMQHYRYTENLKSLVDPPPVRDDNIRRFQHQLIHNSLEVHRQLAQSRAAY</sequence>
<dbReference type="RefSeq" id="XP_033171468.1">
    <property type="nucleotide sequence ID" value="XM_033315577.1"/>
</dbReference>
<keyword evidence="4 8" id="KW-0808">Transferase</keyword>
<dbReference type="GeneID" id="117148265"/>
<dbReference type="PANTHER" id="PTHR21461">
    <property type="entry name" value="GLYCOSYLTRANSFERASE FAMILY 92 PROTEIN"/>
    <property type="match status" value="1"/>
</dbReference>
<dbReference type="GO" id="GO:0016020">
    <property type="term" value="C:membrane"/>
    <property type="evidence" value="ECO:0007669"/>
    <property type="project" value="UniProtKB-SubCell"/>
</dbReference>
<comment type="similarity">
    <text evidence="2 8">Belongs to the glycosyltransferase 92 family.</text>
</comment>
<accession>A0A6P8KR03</accession>
<keyword evidence="9" id="KW-1185">Reference proteome</keyword>
<evidence type="ECO:0000256" key="2">
    <source>
        <dbReference type="ARBA" id="ARBA00007647"/>
    </source>
</evidence>
<comment type="subcellular location">
    <subcellularLocation>
        <location evidence="1">Membrane</location>
        <topology evidence="1">Single-pass membrane protein</topology>
    </subcellularLocation>
</comment>
<evidence type="ECO:0000256" key="7">
    <source>
        <dbReference type="ARBA" id="ARBA00023136"/>
    </source>
</evidence>
<dbReference type="GO" id="GO:0005737">
    <property type="term" value="C:cytoplasm"/>
    <property type="evidence" value="ECO:0007669"/>
    <property type="project" value="TreeGrafter"/>
</dbReference>
<dbReference type="GO" id="GO:0016757">
    <property type="term" value="F:glycosyltransferase activity"/>
    <property type="evidence" value="ECO:0007669"/>
    <property type="project" value="UniProtKB-UniRule"/>
</dbReference>
<organism evidence="9 10">
    <name type="scientific">Drosophila mauritiana</name>
    <name type="common">Fruit fly</name>
    <dbReference type="NCBI Taxonomy" id="7226"/>
    <lineage>
        <taxon>Eukaryota</taxon>
        <taxon>Metazoa</taxon>
        <taxon>Ecdysozoa</taxon>
        <taxon>Arthropoda</taxon>
        <taxon>Hexapoda</taxon>
        <taxon>Insecta</taxon>
        <taxon>Pterygota</taxon>
        <taxon>Neoptera</taxon>
        <taxon>Endopterygota</taxon>
        <taxon>Diptera</taxon>
        <taxon>Brachycera</taxon>
        <taxon>Muscomorpha</taxon>
        <taxon>Ephydroidea</taxon>
        <taxon>Drosophilidae</taxon>
        <taxon>Drosophila</taxon>
        <taxon>Sophophora</taxon>
    </lineage>
</organism>
<evidence type="ECO:0000256" key="8">
    <source>
        <dbReference type="RuleBase" id="RU366017"/>
    </source>
</evidence>
<evidence type="ECO:0000313" key="9">
    <source>
        <dbReference type="Proteomes" id="UP000515162"/>
    </source>
</evidence>
<keyword evidence="7" id="KW-0472">Membrane</keyword>
<protein>
    <recommendedName>
        <fullName evidence="8">Glycosyltransferase family 92 protein</fullName>
        <ecNumber evidence="8">2.4.1.-</ecNumber>
    </recommendedName>
</protein>
<evidence type="ECO:0000256" key="6">
    <source>
        <dbReference type="ARBA" id="ARBA00022989"/>
    </source>
</evidence>
<evidence type="ECO:0000256" key="3">
    <source>
        <dbReference type="ARBA" id="ARBA00022676"/>
    </source>
</evidence>
<dbReference type="Proteomes" id="UP000515162">
    <property type="component" value="Chromosome X"/>
</dbReference>
<evidence type="ECO:0000256" key="4">
    <source>
        <dbReference type="ARBA" id="ARBA00022679"/>
    </source>
</evidence>
<keyword evidence="5" id="KW-0812">Transmembrane</keyword>
<name>A0A6P8KR03_DROMA</name>
<evidence type="ECO:0000256" key="1">
    <source>
        <dbReference type="ARBA" id="ARBA00004167"/>
    </source>
</evidence>